<dbReference type="GO" id="GO:0003677">
    <property type="term" value="F:DNA binding"/>
    <property type="evidence" value="ECO:0007669"/>
    <property type="project" value="InterPro"/>
</dbReference>
<dbReference type="Gene3D" id="1.10.1040.30">
    <property type="entry name" value="ISWI, HAND domain"/>
    <property type="match status" value="1"/>
</dbReference>
<gene>
    <name evidence="2" type="ORF">Agabi119p4_4964</name>
</gene>
<dbReference type="InterPro" id="IPR036306">
    <property type="entry name" value="ISWI_HAND-dom_sf"/>
</dbReference>
<dbReference type="Pfam" id="PF09110">
    <property type="entry name" value="HAND"/>
    <property type="match status" value="1"/>
</dbReference>
<dbReference type="AlphaFoldDB" id="A0A8H7F492"/>
<evidence type="ECO:0000313" key="2">
    <source>
        <dbReference type="EMBL" id="KAF7776571.1"/>
    </source>
</evidence>
<evidence type="ECO:0000313" key="3">
    <source>
        <dbReference type="Proteomes" id="UP000629468"/>
    </source>
</evidence>
<sequence>MITHGAEEIISSSDGVLVNDDIEEIIQCGEERTAQLNNKYEGLNLDDLSNFKSDASRKQLGLNLLSVSKREHKSNYSVDSYFKDMLRAGTSKIEKAPKMPRAPKQIAILAILPSRVDCVRLNGIPAVAREPQSEDDSPEKLEDERAAAQLFIDTVEPLAEEEVVLKDEYAQKGFSDWSWNLMAGACYTFMLLISDDQLPSRDQPMDVHAAKILLPPIHRERRQLRILRAVLNKKVFSNWWI</sequence>
<feature type="domain" description="ISWI HAND" evidence="1">
    <location>
        <begin position="77"/>
        <end position="108"/>
    </location>
</feature>
<name>A0A8H7F492_AGABI</name>
<proteinExistence type="predicted"/>
<dbReference type="EMBL" id="JABXXO010000006">
    <property type="protein sequence ID" value="KAF7776571.1"/>
    <property type="molecule type" value="Genomic_DNA"/>
</dbReference>
<organism evidence="2 3">
    <name type="scientific">Agaricus bisporus var. burnettii</name>
    <dbReference type="NCBI Taxonomy" id="192524"/>
    <lineage>
        <taxon>Eukaryota</taxon>
        <taxon>Fungi</taxon>
        <taxon>Dikarya</taxon>
        <taxon>Basidiomycota</taxon>
        <taxon>Agaricomycotina</taxon>
        <taxon>Agaricomycetes</taxon>
        <taxon>Agaricomycetidae</taxon>
        <taxon>Agaricales</taxon>
        <taxon>Agaricineae</taxon>
        <taxon>Agaricaceae</taxon>
        <taxon>Agaricus</taxon>
    </lineage>
</organism>
<dbReference type="GO" id="GO:0031491">
    <property type="term" value="F:nucleosome binding"/>
    <property type="evidence" value="ECO:0007669"/>
    <property type="project" value="InterPro"/>
</dbReference>
<comment type="caution">
    <text evidence="2">The sequence shown here is derived from an EMBL/GenBank/DDBJ whole genome shotgun (WGS) entry which is preliminary data.</text>
</comment>
<evidence type="ECO:0000259" key="1">
    <source>
        <dbReference type="Pfam" id="PF09110"/>
    </source>
</evidence>
<dbReference type="InterPro" id="IPR015194">
    <property type="entry name" value="ISWI_HAND-dom"/>
</dbReference>
<reference evidence="2 3" key="1">
    <citation type="journal article" name="Sci. Rep.">
        <title>Telomere-to-telomere assembled and centromere annotated genomes of the two main subspecies of the button mushroom Agaricus bisporus reveal especially polymorphic chromosome ends.</title>
        <authorList>
            <person name="Sonnenberg A.S.M."/>
            <person name="Sedaghat-Telgerd N."/>
            <person name="Lavrijssen B."/>
            <person name="Ohm R.A."/>
            <person name="Hendrickx P.M."/>
            <person name="Scholtmeijer K."/>
            <person name="Baars J.J.P."/>
            <person name="van Peer A."/>
        </authorList>
    </citation>
    <scope>NUCLEOTIDE SEQUENCE [LARGE SCALE GENOMIC DNA]</scope>
    <source>
        <strain evidence="2 3">H119_p4</strain>
    </source>
</reference>
<protein>
    <recommendedName>
        <fullName evidence="1">ISWI HAND domain-containing protein</fullName>
    </recommendedName>
</protein>
<accession>A0A8H7F492</accession>
<dbReference type="SUPFAM" id="SSF101224">
    <property type="entry name" value="HAND domain of the nucleosome remodeling ATPase ISWI"/>
    <property type="match status" value="1"/>
</dbReference>
<dbReference type="Proteomes" id="UP000629468">
    <property type="component" value="Unassembled WGS sequence"/>
</dbReference>
<dbReference type="GO" id="GO:0006338">
    <property type="term" value="P:chromatin remodeling"/>
    <property type="evidence" value="ECO:0007669"/>
    <property type="project" value="InterPro"/>
</dbReference>